<reference evidence="1" key="1">
    <citation type="journal article" date="2014" name="Int. J. Syst. Evol. Microbiol.">
        <title>Complete genome sequence of Corynebacterium casei LMG S-19264T (=DSM 44701T), isolated from a smear-ripened cheese.</title>
        <authorList>
            <consortium name="US DOE Joint Genome Institute (JGI-PGF)"/>
            <person name="Walter F."/>
            <person name="Albersmeier A."/>
            <person name="Kalinowski J."/>
            <person name="Ruckert C."/>
        </authorList>
    </citation>
    <scope>NUCLEOTIDE SEQUENCE</scope>
    <source>
        <strain evidence="1">VKM Ac-1321</strain>
    </source>
</reference>
<reference evidence="1" key="2">
    <citation type="submission" date="2023-01" db="EMBL/GenBank/DDBJ databases">
        <authorList>
            <person name="Sun Q."/>
            <person name="Evtushenko L."/>
        </authorList>
    </citation>
    <scope>NUCLEOTIDE SEQUENCE</scope>
    <source>
        <strain evidence="1">VKM Ac-1321</strain>
    </source>
</reference>
<protein>
    <submittedName>
        <fullName evidence="1">Uncharacterized protein</fullName>
    </submittedName>
</protein>
<proteinExistence type="predicted"/>
<accession>A0A9W6KWU2</accession>
<sequence length="69" mass="7747">MSETERIAVVYFSATTPGALFAKAAEWCNANDGRYVIEATQFTENLHGVAPDERYELGLYFEPQKENQG</sequence>
<dbReference type="RefSeq" id="WP_261964542.1">
    <property type="nucleotide sequence ID" value="NZ_BAAAXA010000001.1"/>
</dbReference>
<keyword evidence="2" id="KW-1185">Reference proteome</keyword>
<gene>
    <name evidence="1" type="ORF">GCM10017581_104220</name>
</gene>
<dbReference type="EMBL" id="BSFP01000169">
    <property type="protein sequence ID" value="GLL08655.1"/>
    <property type="molecule type" value="Genomic_DNA"/>
</dbReference>
<organism evidence="1 2">
    <name type="scientific">Dactylosporangium matsuzakiense</name>
    <dbReference type="NCBI Taxonomy" id="53360"/>
    <lineage>
        <taxon>Bacteria</taxon>
        <taxon>Bacillati</taxon>
        <taxon>Actinomycetota</taxon>
        <taxon>Actinomycetes</taxon>
        <taxon>Micromonosporales</taxon>
        <taxon>Micromonosporaceae</taxon>
        <taxon>Dactylosporangium</taxon>
    </lineage>
</organism>
<comment type="caution">
    <text evidence="1">The sequence shown here is derived from an EMBL/GenBank/DDBJ whole genome shotgun (WGS) entry which is preliminary data.</text>
</comment>
<dbReference type="Proteomes" id="UP001143480">
    <property type="component" value="Unassembled WGS sequence"/>
</dbReference>
<evidence type="ECO:0000313" key="1">
    <source>
        <dbReference type="EMBL" id="GLL08655.1"/>
    </source>
</evidence>
<dbReference type="AlphaFoldDB" id="A0A9W6KWU2"/>
<evidence type="ECO:0000313" key="2">
    <source>
        <dbReference type="Proteomes" id="UP001143480"/>
    </source>
</evidence>
<name>A0A9W6KWU2_9ACTN</name>